<proteinExistence type="predicted"/>
<keyword evidence="2" id="KW-1185">Reference proteome</keyword>
<dbReference type="RefSeq" id="WP_131889986.1">
    <property type="nucleotide sequence ID" value="NZ_SMKU01000018.1"/>
</dbReference>
<evidence type="ECO:0000313" key="2">
    <source>
        <dbReference type="Proteomes" id="UP000294513"/>
    </source>
</evidence>
<protein>
    <submittedName>
        <fullName evidence="1">Uncharacterized protein</fullName>
    </submittedName>
</protein>
<gene>
    <name evidence="1" type="ORF">E1298_06560</name>
</gene>
<dbReference type="AlphaFoldDB" id="A0A4R5C8Y3"/>
<accession>A0A4R5C8Y3</accession>
<comment type="caution">
    <text evidence="1">The sequence shown here is derived from an EMBL/GenBank/DDBJ whole genome shotgun (WGS) entry which is preliminary data.</text>
</comment>
<name>A0A4R5C8Y3_9ACTN</name>
<sequence>MVLAWQERVAGAVERLAGLIHQAVRRRQCGVLAAFVDGAPQEEAALAAVRVLGPDALAPALLAGVSPSGVDRVVLTRALAAHPTAVADRLDVRCLSQATSVLCAGEAVTDVGAAADWARAAAGWDWITLSRHLAWLAPMAWPRLCDAVGETVRARSVDVGRGLARAMLRRDYPTAARLVRWSALACCLGADPGLDTGAVTHHVDLCGGASPRTALHTELARCLAPAAAEGS</sequence>
<dbReference type="EMBL" id="SMKU01000018">
    <property type="protein sequence ID" value="TDD94640.1"/>
    <property type="molecule type" value="Genomic_DNA"/>
</dbReference>
<reference evidence="1 2" key="1">
    <citation type="submission" date="2019-03" db="EMBL/GenBank/DDBJ databases">
        <title>Draft genome sequences of novel Actinobacteria.</title>
        <authorList>
            <person name="Sahin N."/>
            <person name="Ay H."/>
            <person name="Saygin H."/>
        </authorList>
    </citation>
    <scope>NUCLEOTIDE SEQUENCE [LARGE SCALE GENOMIC DNA]</scope>
    <source>
        <strain evidence="1 2">H3C3</strain>
    </source>
</reference>
<organism evidence="1 2">
    <name type="scientific">Actinomadura rubrisoli</name>
    <dbReference type="NCBI Taxonomy" id="2530368"/>
    <lineage>
        <taxon>Bacteria</taxon>
        <taxon>Bacillati</taxon>
        <taxon>Actinomycetota</taxon>
        <taxon>Actinomycetes</taxon>
        <taxon>Streptosporangiales</taxon>
        <taxon>Thermomonosporaceae</taxon>
        <taxon>Actinomadura</taxon>
    </lineage>
</organism>
<dbReference type="OrthoDB" id="3681656at2"/>
<dbReference type="Proteomes" id="UP000294513">
    <property type="component" value="Unassembled WGS sequence"/>
</dbReference>
<evidence type="ECO:0000313" key="1">
    <source>
        <dbReference type="EMBL" id="TDD94640.1"/>
    </source>
</evidence>